<evidence type="ECO:0000313" key="13">
    <source>
        <dbReference type="Proteomes" id="UP000013520"/>
    </source>
</evidence>
<keyword evidence="7" id="KW-0106">Calcium</keyword>
<evidence type="ECO:0000256" key="9">
    <source>
        <dbReference type="ARBA" id="ARBA00023004"/>
    </source>
</evidence>
<keyword evidence="6 11" id="KW-0732">Signal</keyword>
<dbReference type="InterPro" id="IPR003321">
    <property type="entry name" value="Cyt_c552"/>
</dbReference>
<dbReference type="EMBL" id="CP003273">
    <property type="protein sequence ID" value="AGL02367.1"/>
    <property type="molecule type" value="Genomic_DNA"/>
</dbReference>
<evidence type="ECO:0000256" key="2">
    <source>
        <dbReference type="ARBA" id="ARBA00009288"/>
    </source>
</evidence>
<evidence type="ECO:0000256" key="6">
    <source>
        <dbReference type="ARBA" id="ARBA00022729"/>
    </source>
</evidence>
<dbReference type="RefSeq" id="WP_006520771.1">
    <property type="nucleotide sequence ID" value="NC_021184.1"/>
</dbReference>
<dbReference type="Pfam" id="PF02335">
    <property type="entry name" value="Cytochrom_C552"/>
    <property type="match status" value="1"/>
</dbReference>
<dbReference type="Gene3D" id="1.10.1130.10">
    <property type="entry name" value="Flavocytochrome C3, Chain A"/>
    <property type="match status" value="1"/>
</dbReference>
<dbReference type="PANTHER" id="PTHR30633:SF0">
    <property type="entry name" value="CYTOCHROME C-552"/>
    <property type="match status" value="1"/>
</dbReference>
<dbReference type="PROSITE" id="PS51257">
    <property type="entry name" value="PROKAR_LIPOPROTEIN"/>
    <property type="match status" value="1"/>
</dbReference>
<evidence type="ECO:0000256" key="3">
    <source>
        <dbReference type="ARBA" id="ARBA00011887"/>
    </source>
</evidence>
<feature type="signal peptide" evidence="11">
    <location>
        <begin position="1"/>
        <end position="21"/>
    </location>
</feature>
<keyword evidence="13" id="KW-1185">Reference proteome</keyword>
<dbReference type="EC" id="1.7.2.2" evidence="3"/>
<proteinExistence type="inferred from homology"/>
<reference evidence="12 13" key="1">
    <citation type="submission" date="2012-01" db="EMBL/GenBank/DDBJ databases">
        <title>Complete sequence of Desulfotomaculum gibsoniae DSM 7213.</title>
        <authorList>
            <consortium name="US DOE Joint Genome Institute"/>
            <person name="Lucas S."/>
            <person name="Han J."/>
            <person name="Lapidus A."/>
            <person name="Cheng J.-F."/>
            <person name="Goodwin L."/>
            <person name="Pitluck S."/>
            <person name="Peters L."/>
            <person name="Ovchinnikova G."/>
            <person name="Teshima H."/>
            <person name="Detter J.C."/>
            <person name="Han C."/>
            <person name="Tapia R."/>
            <person name="Land M."/>
            <person name="Hauser L."/>
            <person name="Kyrpides N."/>
            <person name="Ivanova N."/>
            <person name="Pagani I."/>
            <person name="Parshina S."/>
            <person name="Plugge C."/>
            <person name="Muyzer G."/>
            <person name="Kuever J."/>
            <person name="Ivanova A."/>
            <person name="Nazina T."/>
            <person name="Klenk H.-P."/>
            <person name="Brambilla E."/>
            <person name="Spring S."/>
            <person name="Stams A.F."/>
            <person name="Woyke T."/>
        </authorList>
    </citation>
    <scope>NUCLEOTIDE SEQUENCE [LARGE SCALE GENOMIC DNA]</scope>
    <source>
        <strain evidence="12 13">DSM 7213</strain>
    </source>
</reference>
<evidence type="ECO:0000256" key="11">
    <source>
        <dbReference type="SAM" id="SignalP"/>
    </source>
</evidence>
<dbReference type="GO" id="GO:0019645">
    <property type="term" value="P:anaerobic electron transport chain"/>
    <property type="evidence" value="ECO:0007669"/>
    <property type="project" value="TreeGrafter"/>
</dbReference>
<evidence type="ECO:0000256" key="1">
    <source>
        <dbReference type="ARBA" id="ARBA00004196"/>
    </source>
</evidence>
<dbReference type="OrthoDB" id="9780421at2"/>
<gene>
    <name evidence="12" type="ORF">Desgi_2982</name>
</gene>
<dbReference type="PANTHER" id="PTHR30633">
    <property type="entry name" value="CYTOCHROME C-552 RESPIRATORY NITRITE REDUCTASE"/>
    <property type="match status" value="1"/>
</dbReference>
<evidence type="ECO:0000256" key="10">
    <source>
        <dbReference type="ARBA" id="ARBA00049131"/>
    </source>
</evidence>
<keyword evidence="5" id="KW-0479">Metal-binding</keyword>
<evidence type="ECO:0000256" key="8">
    <source>
        <dbReference type="ARBA" id="ARBA00023002"/>
    </source>
</evidence>
<comment type="subcellular location">
    <subcellularLocation>
        <location evidence="1">Cell envelope</location>
    </subcellularLocation>
</comment>
<dbReference type="KEGG" id="dgi:Desgi_2982"/>
<comment type="similarity">
    <text evidence="2">Belongs to the cytochrome c-552 family.</text>
</comment>
<dbReference type="Proteomes" id="UP000013520">
    <property type="component" value="Chromosome"/>
</dbReference>
<evidence type="ECO:0000313" key="12">
    <source>
        <dbReference type="EMBL" id="AGL02367.1"/>
    </source>
</evidence>
<dbReference type="eggNOG" id="COG3303">
    <property type="taxonomic scope" value="Bacteria"/>
</dbReference>
<keyword evidence="9" id="KW-0408">Iron</keyword>
<evidence type="ECO:0000256" key="4">
    <source>
        <dbReference type="ARBA" id="ARBA00022617"/>
    </source>
</evidence>
<sequence length="469" mass="53136">MKRYWWVWILALFTLALASCAPPKAERVETVSIPPGEIDPAVWGKVYPHEYDSFMKTQEGGLGQSKYNGSEPRDKLSKFPYQLVLLDGWGFGVEFNEPRGHVNMLSDQLDIGPSRRKSGGVCLTCKTPYASQLKDEMGVDYYKLPYDEVHAQIPEEHAEQGLSCIDCHDPETMDLEISRWFLNDALEVIGKDPDNLTRQEKRSLVCAQCHNTYSIVKDEDMKSVGIYLPWQNSEWGNITIENIEAQYEADPSVLEWTNAPTGIKLAQARHPEFELYSNDSIHWNSGVSCADCHMPYERAGSSKISSHHVQSPLKDDMKACLQCHNQEPEWLREQVIGIQDRTNNMATRAGNQAAQAAKAIELANETANIDQQLLNDAKEFYKKAYYRIDFVTAENSMGFHNPPEALRVLGDSLFYADQSLAKAREALIKAGVSIPDKFDLELEKYDKRGSNEVPYDPELNMEFTFDGTK</sequence>
<dbReference type="GO" id="GO:0042279">
    <property type="term" value="F:nitrite reductase (cytochrome, ammonia-forming) activity"/>
    <property type="evidence" value="ECO:0007669"/>
    <property type="project" value="UniProtKB-EC"/>
</dbReference>
<accession>R4KLB6</accession>
<dbReference type="CDD" id="cd00548">
    <property type="entry name" value="NrfA-like"/>
    <property type="match status" value="1"/>
</dbReference>
<dbReference type="GO" id="GO:0020037">
    <property type="term" value="F:heme binding"/>
    <property type="evidence" value="ECO:0007669"/>
    <property type="project" value="TreeGrafter"/>
</dbReference>
<dbReference type="STRING" id="767817.Desgi_2982"/>
<protein>
    <recommendedName>
        <fullName evidence="3">nitrite reductase (cytochrome; ammonia-forming)</fullName>
        <ecNumber evidence="3">1.7.2.2</ecNumber>
    </recommendedName>
</protein>
<dbReference type="GO" id="GO:0046872">
    <property type="term" value="F:metal ion binding"/>
    <property type="evidence" value="ECO:0007669"/>
    <property type="project" value="UniProtKB-KW"/>
</dbReference>
<name>R4KLB6_9FIRM</name>
<organism evidence="12 13">
    <name type="scientific">Desulfoscipio gibsoniae DSM 7213</name>
    <dbReference type="NCBI Taxonomy" id="767817"/>
    <lineage>
        <taxon>Bacteria</taxon>
        <taxon>Bacillati</taxon>
        <taxon>Bacillota</taxon>
        <taxon>Clostridia</taxon>
        <taxon>Eubacteriales</taxon>
        <taxon>Desulfallaceae</taxon>
        <taxon>Desulfoscipio</taxon>
    </lineage>
</organism>
<dbReference type="InterPro" id="IPR036280">
    <property type="entry name" value="Multihaem_cyt_sf"/>
</dbReference>
<evidence type="ECO:0000256" key="7">
    <source>
        <dbReference type="ARBA" id="ARBA00022837"/>
    </source>
</evidence>
<dbReference type="SUPFAM" id="SSF48695">
    <property type="entry name" value="Multiheme cytochromes"/>
    <property type="match status" value="1"/>
</dbReference>
<keyword evidence="8" id="KW-0560">Oxidoreductase</keyword>
<dbReference type="AlphaFoldDB" id="R4KLB6"/>
<dbReference type="PIRSF" id="PIRSF000243">
    <property type="entry name" value="Cyt_c552"/>
    <property type="match status" value="1"/>
</dbReference>
<dbReference type="Gene3D" id="1.20.140.10">
    <property type="entry name" value="Butyryl-CoA Dehydrogenase, subunit A, domain 3"/>
    <property type="match status" value="1"/>
</dbReference>
<evidence type="ECO:0000256" key="5">
    <source>
        <dbReference type="ARBA" id="ARBA00022723"/>
    </source>
</evidence>
<keyword evidence="4" id="KW-0349">Heme</keyword>
<dbReference type="GO" id="GO:0030288">
    <property type="term" value="C:outer membrane-bounded periplasmic space"/>
    <property type="evidence" value="ECO:0007669"/>
    <property type="project" value="TreeGrafter"/>
</dbReference>
<dbReference type="HOGENOM" id="CLU_035040_1_0_9"/>
<comment type="catalytic activity">
    <reaction evidence="10">
        <text>6 Fe(III)-[cytochrome c] + NH4(+) + 2 H2O = 6 Fe(II)-[cytochrome c] + nitrite + 8 H(+)</text>
        <dbReference type="Rhea" id="RHEA:13089"/>
        <dbReference type="Rhea" id="RHEA-COMP:10350"/>
        <dbReference type="Rhea" id="RHEA-COMP:14399"/>
        <dbReference type="ChEBI" id="CHEBI:15377"/>
        <dbReference type="ChEBI" id="CHEBI:15378"/>
        <dbReference type="ChEBI" id="CHEBI:16301"/>
        <dbReference type="ChEBI" id="CHEBI:28938"/>
        <dbReference type="ChEBI" id="CHEBI:29033"/>
        <dbReference type="ChEBI" id="CHEBI:29034"/>
        <dbReference type="EC" id="1.7.2.2"/>
    </reaction>
</comment>
<feature type="chain" id="PRO_5039352956" description="nitrite reductase (cytochrome; ammonia-forming)" evidence="11">
    <location>
        <begin position="22"/>
        <end position="469"/>
    </location>
</feature>